<proteinExistence type="predicted"/>
<dbReference type="EMBL" id="BLSA01000256">
    <property type="protein sequence ID" value="GFP33064.1"/>
    <property type="molecule type" value="Genomic_DNA"/>
</dbReference>
<dbReference type="AlphaFoldDB" id="A0A6V8PMS3"/>
<gene>
    <name evidence="1" type="ORF">HKBW3S42_01374</name>
</gene>
<name>A0A6V8PMS3_9ACTN</name>
<feature type="non-terminal residue" evidence="1">
    <location>
        <position position="1"/>
    </location>
</feature>
<comment type="caution">
    <text evidence="1">The sequence shown here is derived from an EMBL/GenBank/DDBJ whole genome shotgun (WGS) entry which is preliminary data.</text>
</comment>
<evidence type="ECO:0000313" key="2">
    <source>
        <dbReference type="Proteomes" id="UP000568877"/>
    </source>
</evidence>
<accession>A0A6V8PMS3</accession>
<reference evidence="1 2" key="1">
    <citation type="journal article" date="2020" name="Front. Microbiol.">
        <title>Single-cell genomics of novel Actinobacteria with the Wood-Ljungdahl pathway discovered in a serpentinizing system.</title>
        <authorList>
            <person name="Merino N."/>
            <person name="Kawai M."/>
            <person name="Boyd E.S."/>
            <person name="Colman D.R."/>
            <person name="McGlynn S.E."/>
            <person name="Nealson K.H."/>
            <person name="Kurokawa K."/>
            <person name="Hongoh Y."/>
        </authorList>
    </citation>
    <scope>NUCLEOTIDE SEQUENCE [LARGE SCALE GENOMIC DNA]</scope>
    <source>
        <strain evidence="1 2">S42</strain>
    </source>
</reference>
<dbReference type="Proteomes" id="UP000568877">
    <property type="component" value="Unassembled WGS sequence"/>
</dbReference>
<organism evidence="1 2">
    <name type="scientific">Candidatus Hakubella thermalkaliphila</name>
    <dbReference type="NCBI Taxonomy" id="2754717"/>
    <lineage>
        <taxon>Bacteria</taxon>
        <taxon>Bacillati</taxon>
        <taxon>Actinomycetota</taxon>
        <taxon>Actinomycetota incertae sedis</taxon>
        <taxon>Candidatus Hakubellales</taxon>
        <taxon>Candidatus Hakubellaceae</taxon>
        <taxon>Candidatus Hakubella</taxon>
    </lineage>
</organism>
<sequence>VAIQLFRTLCSIQRLIKDLNVEIIPILGRVQTTVEEVNEGLSTVGDILTSLRDVSERVEKTAKTAQQALASPLVKMAGLSVSAVKFLSFLRKLRKKNSRK</sequence>
<evidence type="ECO:0000313" key="1">
    <source>
        <dbReference type="EMBL" id="GFP33064.1"/>
    </source>
</evidence>
<protein>
    <submittedName>
        <fullName evidence="1">Uncharacterized protein</fullName>
    </submittedName>
</protein>